<gene>
    <name evidence="1" type="ORF">HUJ06_001762</name>
</gene>
<dbReference type="PANTHER" id="PTHR35218:SF9">
    <property type="entry name" value="ENDONUCLEASE_EXONUCLEASE_PHOSPHATASE DOMAIN-CONTAINING PROTEIN"/>
    <property type="match status" value="1"/>
</dbReference>
<sequence length="67" mass="7708">MNRSSKKNFGRTFMDITRFHRPTIVIIVETRINANRASRIIASLGYSSSYNVDLEGFSGGIWLLWKN</sequence>
<dbReference type="EMBL" id="DUZY01000006">
    <property type="protein sequence ID" value="DAD43532.1"/>
    <property type="molecule type" value="Genomic_DNA"/>
</dbReference>
<dbReference type="Proteomes" id="UP000607653">
    <property type="component" value="Unassembled WGS sequence"/>
</dbReference>
<reference evidence="1 2" key="1">
    <citation type="journal article" date="2020" name="Mol. Biol. Evol.">
        <title>Distinct Expression and Methylation Patterns for Genes with Different Fates following a Single Whole-Genome Duplication in Flowering Plants.</title>
        <authorList>
            <person name="Shi T."/>
            <person name="Rahmani R.S."/>
            <person name="Gugger P.F."/>
            <person name="Wang M."/>
            <person name="Li H."/>
            <person name="Zhang Y."/>
            <person name="Li Z."/>
            <person name="Wang Q."/>
            <person name="Van de Peer Y."/>
            <person name="Marchal K."/>
            <person name="Chen J."/>
        </authorList>
    </citation>
    <scope>NUCLEOTIDE SEQUENCE [LARGE SCALE GENOMIC DNA]</scope>
    <source>
        <tissue evidence="1">Leaf</tissue>
    </source>
</reference>
<evidence type="ECO:0000313" key="1">
    <source>
        <dbReference type="EMBL" id="DAD43532.1"/>
    </source>
</evidence>
<comment type="caution">
    <text evidence="1">The sequence shown here is derived from an EMBL/GenBank/DDBJ whole genome shotgun (WGS) entry which is preliminary data.</text>
</comment>
<keyword evidence="2" id="KW-1185">Reference proteome</keyword>
<name>A0A822ZEH4_NELNU</name>
<proteinExistence type="predicted"/>
<organism evidence="1 2">
    <name type="scientific">Nelumbo nucifera</name>
    <name type="common">Sacred lotus</name>
    <dbReference type="NCBI Taxonomy" id="4432"/>
    <lineage>
        <taxon>Eukaryota</taxon>
        <taxon>Viridiplantae</taxon>
        <taxon>Streptophyta</taxon>
        <taxon>Embryophyta</taxon>
        <taxon>Tracheophyta</taxon>
        <taxon>Spermatophyta</taxon>
        <taxon>Magnoliopsida</taxon>
        <taxon>Proteales</taxon>
        <taxon>Nelumbonaceae</taxon>
        <taxon>Nelumbo</taxon>
    </lineage>
</organism>
<dbReference type="PANTHER" id="PTHR35218">
    <property type="entry name" value="RNASE H DOMAIN-CONTAINING PROTEIN"/>
    <property type="match status" value="1"/>
</dbReference>
<evidence type="ECO:0000313" key="2">
    <source>
        <dbReference type="Proteomes" id="UP000607653"/>
    </source>
</evidence>
<accession>A0A822ZEH4</accession>
<dbReference type="AlphaFoldDB" id="A0A822ZEH4"/>
<protein>
    <submittedName>
        <fullName evidence="1">Uncharacterized protein</fullName>
    </submittedName>
</protein>